<reference evidence="2" key="1">
    <citation type="submission" date="2018-09" db="EMBL/GenBank/DDBJ databases">
        <authorList>
            <person name="Livingstone P.G."/>
            <person name="Whitworth D.E."/>
        </authorList>
    </citation>
    <scope>NUCLEOTIDE SEQUENCE [LARGE SCALE GENOMIC DNA]</scope>
    <source>
        <strain evidence="2">CA040B</strain>
    </source>
</reference>
<sequence>MDAEIRNRPSFANVRVHLRAGEGLIAEAGAMASMSPTLQMRARMAGGFLSAFARRAFGGESFFINEFATDTEGEVVLTQSYPGDITSVTLQGTSLMLQPGAFLACAPGVKLGVGWAGLASFVGSEGLCRLKASGTGQLWFGAYGGIIERELDGELIVDSGHLVAYEPTLSLSIGLAGGIFSSIFSGEGLITRVRGRGKIYLQSRALEGLAGWVNSHL</sequence>
<dbReference type="SUPFAM" id="SSF51219">
    <property type="entry name" value="TRAP-like"/>
    <property type="match status" value="1"/>
</dbReference>
<comment type="caution">
    <text evidence="1">The sequence shown here is derived from an EMBL/GenBank/DDBJ whole genome shotgun (WGS) entry which is preliminary data.</text>
</comment>
<dbReference type="EMBL" id="RAWG01000176">
    <property type="protein sequence ID" value="RKH39046.1"/>
    <property type="molecule type" value="Genomic_DNA"/>
</dbReference>
<dbReference type="RefSeq" id="WP_120627733.1">
    <property type="nucleotide sequence ID" value="NZ_RAWG01000176.1"/>
</dbReference>
<dbReference type="PANTHER" id="PTHR43657">
    <property type="entry name" value="TRYPTOPHAN RNA-BINDING ATTENUATOR PROTEIN-LIKE PROTEIN"/>
    <property type="match status" value="1"/>
</dbReference>
<dbReference type="InterPro" id="IPR002838">
    <property type="entry name" value="AIM24"/>
</dbReference>
<dbReference type="PANTHER" id="PTHR43657:SF1">
    <property type="entry name" value="ALTERED INHERITANCE OF MITOCHONDRIA PROTEIN 24, MITOCHONDRIAL"/>
    <property type="match status" value="1"/>
</dbReference>
<dbReference type="Proteomes" id="UP000273405">
    <property type="component" value="Unassembled WGS sequence"/>
</dbReference>
<evidence type="ECO:0000313" key="1">
    <source>
        <dbReference type="EMBL" id="RKH39046.1"/>
    </source>
</evidence>
<proteinExistence type="predicted"/>
<dbReference type="InterPro" id="IPR036983">
    <property type="entry name" value="AIM24_sf"/>
</dbReference>
<name>A0A3A8N460_9BACT</name>
<evidence type="ECO:0000313" key="2">
    <source>
        <dbReference type="Proteomes" id="UP000273405"/>
    </source>
</evidence>
<protein>
    <submittedName>
        <fullName evidence="1">TIGR00266 family protein</fullName>
    </submittedName>
</protein>
<organism evidence="1 2">
    <name type="scientific">Corallococcus sicarius</name>
    <dbReference type="NCBI Taxonomy" id="2316726"/>
    <lineage>
        <taxon>Bacteria</taxon>
        <taxon>Pseudomonadati</taxon>
        <taxon>Myxococcota</taxon>
        <taxon>Myxococcia</taxon>
        <taxon>Myxococcales</taxon>
        <taxon>Cystobacterineae</taxon>
        <taxon>Myxococcaceae</taxon>
        <taxon>Corallococcus</taxon>
    </lineage>
</organism>
<dbReference type="NCBIfam" id="TIGR00266">
    <property type="entry name" value="TIGR00266 family protein"/>
    <property type="match status" value="1"/>
</dbReference>
<dbReference type="Gene3D" id="3.60.160.10">
    <property type="entry name" value="Mitochondrial biogenesis AIM24"/>
    <property type="match status" value="1"/>
</dbReference>
<keyword evidence="2" id="KW-1185">Reference proteome</keyword>
<dbReference type="Pfam" id="PF01987">
    <property type="entry name" value="AIM24"/>
    <property type="match status" value="1"/>
</dbReference>
<dbReference type="AlphaFoldDB" id="A0A3A8N460"/>
<accession>A0A3A8N460</accession>
<dbReference type="OrthoDB" id="9779518at2"/>
<dbReference type="InterPro" id="IPR016031">
    <property type="entry name" value="Trp_RNA-bd_attenuator-like_dom"/>
</dbReference>
<gene>
    <name evidence="1" type="ORF">D7X12_24685</name>
</gene>